<dbReference type="CDD" id="cd05907">
    <property type="entry name" value="VL_LC_FACS_like"/>
    <property type="match status" value="1"/>
</dbReference>
<evidence type="ECO:0000259" key="4">
    <source>
        <dbReference type="Pfam" id="PF00501"/>
    </source>
</evidence>
<dbReference type="GO" id="GO:0016020">
    <property type="term" value="C:membrane"/>
    <property type="evidence" value="ECO:0007669"/>
    <property type="project" value="TreeGrafter"/>
</dbReference>
<dbReference type="InterPro" id="IPR000873">
    <property type="entry name" value="AMP-dep_synth/lig_dom"/>
</dbReference>
<dbReference type="SUPFAM" id="SSF56801">
    <property type="entry name" value="Acetyl-CoA synthetase-like"/>
    <property type="match status" value="1"/>
</dbReference>
<dbReference type="AlphaFoldDB" id="A0A261F2C1"/>
<dbReference type="InterPro" id="IPR042099">
    <property type="entry name" value="ANL_N_sf"/>
</dbReference>
<evidence type="ECO:0000313" key="6">
    <source>
        <dbReference type="Proteomes" id="UP000216725"/>
    </source>
</evidence>
<comment type="caution">
    <text evidence="5">The sequence shown here is derived from an EMBL/GenBank/DDBJ whole genome shotgun (WGS) entry which is preliminary data.</text>
</comment>
<feature type="compositionally biased region" description="Low complexity" evidence="3">
    <location>
        <begin position="669"/>
        <end position="689"/>
    </location>
</feature>
<keyword evidence="1" id="KW-0547">Nucleotide-binding</keyword>
<dbReference type="Gene3D" id="3.40.50.12780">
    <property type="entry name" value="N-terminal domain of ligase-like"/>
    <property type="match status" value="1"/>
</dbReference>
<reference evidence="5 6" key="1">
    <citation type="journal article" date="2017" name="BMC Genomics">
        <title>Comparative genomic and phylogenomic analyses of the Bifidobacteriaceae family.</title>
        <authorList>
            <person name="Lugli G.A."/>
            <person name="Milani C."/>
            <person name="Turroni F."/>
            <person name="Duranti S."/>
            <person name="Mancabelli L."/>
            <person name="Mangifesta M."/>
            <person name="Ferrario C."/>
            <person name="Modesto M."/>
            <person name="Mattarelli P."/>
            <person name="Jiri K."/>
            <person name="van Sinderen D."/>
            <person name="Ventura M."/>
        </authorList>
    </citation>
    <scope>NUCLEOTIDE SEQUENCE [LARGE SCALE GENOMIC DNA]</scope>
    <source>
        <strain evidence="5 6">DSM 24742</strain>
    </source>
</reference>
<keyword evidence="6" id="KW-1185">Reference proteome</keyword>
<keyword evidence="2" id="KW-0067">ATP-binding</keyword>
<dbReference type="PRINTS" id="PR00154">
    <property type="entry name" value="AMPBINDING"/>
</dbReference>
<dbReference type="InterPro" id="IPR020459">
    <property type="entry name" value="AMP-binding"/>
</dbReference>
<dbReference type="PANTHER" id="PTHR43272">
    <property type="entry name" value="LONG-CHAIN-FATTY-ACID--COA LIGASE"/>
    <property type="match status" value="1"/>
</dbReference>
<name>A0A261F2C1_9BIFI</name>
<sequence length="729" mass="77832">MIGGMLREFSVPAISKTTDDDTIYSLLANRADRLPSDYVAAHKSGPRQEWTYVTAEDMLAEARSVARGLLALGVSKGDAIVVYSPTCYEWGLIDFASNAIGAVTVPIYETDSEAQASALTREVDPIVAFTYGDARTHTLEAVRGEDGVRLTYVFNFQSGGIEAVREFGDGVDEATLDEAIAQVKADDLATIVYTSGSTGKPKGVMLSSRNFLSVAFDGYDVLPDMLGAPGTDTARLLLFLPLAHCFARYIQYTMMGGNGIIGYVSDARHLLVDLREFKPTLLLGVPRVFEKVYNAASQKAGAGFKGRVFARATKHFVAWDKAEQEGRMHGPIERLRHRFYQSAVGGSLRTALGPNLHWLACGGAPLNEDLGHFFNGLDDITFIQGYGMTETSAPCVVNTQALNKIGTVGCPGPGISVRLADDDELEIKGPMVFLGYRNDPEHTREAFRDGWLLTGDLASIDDDGYITITGRKKNIIITAGGKNVSPEPLQEIIESCPVVGQAVVLGNGKPFVSAIVTLDPGMLATWLESAGLDTTMTLEQAASNPAVRAFVQQYVDKANATVSRAESVRKFEILPEEFTTDDGTLTPSLKVVRPAVIKKYRSLIDTVLYAPKPSTIPAPFSAKILDATDKAGQIAQNKAEETIDAISPYLDQAKERIGQTAAQVKDRFGASSAAPSGDGASDDVATGDDAPSDDAAADSAARTDDGVARGTEATGAAPSSDAKTQPTVD</sequence>
<evidence type="ECO:0000256" key="3">
    <source>
        <dbReference type="SAM" id="MobiDB-lite"/>
    </source>
</evidence>
<gene>
    <name evidence="5" type="ORF">PSRA_0074</name>
</gene>
<dbReference type="PANTHER" id="PTHR43272:SF33">
    <property type="entry name" value="AMP-BINDING DOMAIN-CONTAINING PROTEIN-RELATED"/>
    <property type="match status" value="1"/>
</dbReference>
<dbReference type="Pfam" id="PF00501">
    <property type="entry name" value="AMP-binding"/>
    <property type="match status" value="1"/>
</dbReference>
<organism evidence="5 6">
    <name type="scientific">Pseudoscardovia radai</name>
    <dbReference type="NCBI Taxonomy" id="987066"/>
    <lineage>
        <taxon>Bacteria</taxon>
        <taxon>Bacillati</taxon>
        <taxon>Actinomycetota</taxon>
        <taxon>Actinomycetes</taxon>
        <taxon>Bifidobacteriales</taxon>
        <taxon>Bifidobacteriaceae</taxon>
        <taxon>Pseudoscardovia</taxon>
    </lineage>
</organism>
<protein>
    <submittedName>
        <fullName evidence="5">AMP-binding protein</fullName>
    </submittedName>
</protein>
<dbReference type="PROSITE" id="PS00455">
    <property type="entry name" value="AMP_BINDING"/>
    <property type="match status" value="1"/>
</dbReference>
<dbReference type="EMBL" id="MWWR01000002">
    <property type="protein sequence ID" value="OZG53267.1"/>
    <property type="molecule type" value="Genomic_DNA"/>
</dbReference>
<feature type="domain" description="AMP-dependent synthetase/ligase" evidence="4">
    <location>
        <begin position="29"/>
        <end position="436"/>
    </location>
</feature>
<accession>A0A261F2C1</accession>
<feature type="region of interest" description="Disordered" evidence="3">
    <location>
        <begin position="667"/>
        <end position="729"/>
    </location>
</feature>
<dbReference type="GO" id="GO:0004467">
    <property type="term" value="F:long-chain fatty acid-CoA ligase activity"/>
    <property type="evidence" value="ECO:0007669"/>
    <property type="project" value="TreeGrafter"/>
</dbReference>
<dbReference type="Proteomes" id="UP000216725">
    <property type="component" value="Unassembled WGS sequence"/>
</dbReference>
<evidence type="ECO:0000256" key="1">
    <source>
        <dbReference type="ARBA" id="ARBA00022741"/>
    </source>
</evidence>
<dbReference type="InterPro" id="IPR020845">
    <property type="entry name" value="AMP-binding_CS"/>
</dbReference>
<evidence type="ECO:0000256" key="2">
    <source>
        <dbReference type="ARBA" id="ARBA00022840"/>
    </source>
</evidence>
<proteinExistence type="predicted"/>
<evidence type="ECO:0000313" key="5">
    <source>
        <dbReference type="EMBL" id="OZG53267.1"/>
    </source>
</evidence>
<dbReference type="GO" id="GO:0005524">
    <property type="term" value="F:ATP binding"/>
    <property type="evidence" value="ECO:0007669"/>
    <property type="project" value="UniProtKB-KW"/>
</dbReference>
<dbReference type="Pfam" id="PF23562">
    <property type="entry name" value="AMP-binding_C_3"/>
    <property type="match status" value="1"/>
</dbReference>